<comment type="caution">
    <text evidence="2">The sequence shown here is derived from an EMBL/GenBank/DDBJ whole genome shotgun (WGS) entry which is preliminary data.</text>
</comment>
<accession>A0AAE0MH34</accession>
<dbReference type="InterPro" id="IPR010730">
    <property type="entry name" value="HET"/>
</dbReference>
<proteinExistence type="predicted"/>
<dbReference type="PANTHER" id="PTHR33112">
    <property type="entry name" value="DOMAIN PROTEIN, PUTATIVE-RELATED"/>
    <property type="match status" value="1"/>
</dbReference>
<gene>
    <name evidence="2" type="ORF">B0H66DRAFT_97923</name>
</gene>
<evidence type="ECO:0000313" key="3">
    <source>
        <dbReference type="Proteomes" id="UP001283341"/>
    </source>
</evidence>
<name>A0AAE0MH34_9PEZI</name>
<evidence type="ECO:0000313" key="2">
    <source>
        <dbReference type="EMBL" id="KAK3331473.1"/>
    </source>
</evidence>
<reference evidence="2" key="1">
    <citation type="journal article" date="2023" name="Mol. Phylogenet. Evol.">
        <title>Genome-scale phylogeny and comparative genomics of the fungal order Sordariales.</title>
        <authorList>
            <person name="Hensen N."/>
            <person name="Bonometti L."/>
            <person name="Westerberg I."/>
            <person name="Brannstrom I.O."/>
            <person name="Guillou S."/>
            <person name="Cros-Aarteil S."/>
            <person name="Calhoun S."/>
            <person name="Haridas S."/>
            <person name="Kuo A."/>
            <person name="Mondo S."/>
            <person name="Pangilinan J."/>
            <person name="Riley R."/>
            <person name="LaButti K."/>
            <person name="Andreopoulos B."/>
            <person name="Lipzen A."/>
            <person name="Chen C."/>
            <person name="Yan M."/>
            <person name="Daum C."/>
            <person name="Ng V."/>
            <person name="Clum A."/>
            <person name="Steindorff A."/>
            <person name="Ohm R.A."/>
            <person name="Martin F."/>
            <person name="Silar P."/>
            <person name="Natvig D.O."/>
            <person name="Lalanne C."/>
            <person name="Gautier V."/>
            <person name="Ament-Velasquez S.L."/>
            <person name="Kruys A."/>
            <person name="Hutchinson M.I."/>
            <person name="Powell A.J."/>
            <person name="Barry K."/>
            <person name="Miller A.N."/>
            <person name="Grigoriev I.V."/>
            <person name="Debuchy R."/>
            <person name="Gladieux P."/>
            <person name="Hiltunen Thoren M."/>
            <person name="Johannesson H."/>
        </authorList>
    </citation>
    <scope>NUCLEOTIDE SEQUENCE</scope>
    <source>
        <strain evidence="2">CBS 118394</strain>
    </source>
</reference>
<sequence>MSRVIQSGMSYEDTSTGSACAFQIAAAWLDECLASHTKCQHFFHHGSLPPPLPTRVIDVGSSSAQSQQPPKLYIADGDDVGFYFTLSYRWLLEGNEEFQTTRSRLDEYCIALPLLSLPQTMQDAISITRNLGVRYLWIDALCIVQDSEEDWRTEAKAMARVYQNGLLTIAASASADQNKKSGGCIRTRKRQQVRPLYCSAAWPDGMPKYIFADRRASKDGTRPRSTLDTRGWVLQEQLLSPRVLSYADQELYWDCISLSASESFPSGIPGFYDPGLKVVDMLKFRSVLLRSQQGQQKHDKGSEEEGESQMTTMASKAALYSLWRKVVEEYSMRRLTHNTDKLVALLGVAKGAASILEDEFMDGLWRKMLWRDLLWWVKDSELSSPQRAPVAPTWSWASLDDAAVTYDLSGSDTEADMVPCVEVIEVGAASEESFGLPRITGEIVLRGRLVPLLGTDGSAEEPSHESFPQWSEDVHGTDVASVWALVVAASEFNTYGIAITKMGEAEEQYKRVGRLYWRTSPAVFGWDPEKKGWSDETQLTSVTLL</sequence>
<dbReference type="Proteomes" id="UP001283341">
    <property type="component" value="Unassembled WGS sequence"/>
</dbReference>
<feature type="domain" description="Heterokaryon incompatibility" evidence="1">
    <location>
        <begin position="83"/>
        <end position="236"/>
    </location>
</feature>
<dbReference type="PANTHER" id="PTHR33112:SF10">
    <property type="entry name" value="TOL"/>
    <property type="match status" value="1"/>
</dbReference>
<organism evidence="2 3">
    <name type="scientific">Apodospora peruviana</name>
    <dbReference type="NCBI Taxonomy" id="516989"/>
    <lineage>
        <taxon>Eukaryota</taxon>
        <taxon>Fungi</taxon>
        <taxon>Dikarya</taxon>
        <taxon>Ascomycota</taxon>
        <taxon>Pezizomycotina</taxon>
        <taxon>Sordariomycetes</taxon>
        <taxon>Sordariomycetidae</taxon>
        <taxon>Sordariales</taxon>
        <taxon>Lasiosphaeriaceae</taxon>
        <taxon>Apodospora</taxon>
    </lineage>
</organism>
<evidence type="ECO:0000259" key="1">
    <source>
        <dbReference type="Pfam" id="PF06985"/>
    </source>
</evidence>
<protein>
    <submittedName>
        <fullName evidence="2">Heterokaryon incompatibility protein-domain-containing protein</fullName>
    </submittedName>
</protein>
<keyword evidence="3" id="KW-1185">Reference proteome</keyword>
<dbReference type="Pfam" id="PF06985">
    <property type="entry name" value="HET"/>
    <property type="match status" value="1"/>
</dbReference>
<reference evidence="2" key="2">
    <citation type="submission" date="2023-06" db="EMBL/GenBank/DDBJ databases">
        <authorList>
            <consortium name="Lawrence Berkeley National Laboratory"/>
            <person name="Haridas S."/>
            <person name="Hensen N."/>
            <person name="Bonometti L."/>
            <person name="Westerberg I."/>
            <person name="Brannstrom I.O."/>
            <person name="Guillou S."/>
            <person name="Cros-Aarteil S."/>
            <person name="Calhoun S."/>
            <person name="Kuo A."/>
            <person name="Mondo S."/>
            <person name="Pangilinan J."/>
            <person name="Riley R."/>
            <person name="Labutti K."/>
            <person name="Andreopoulos B."/>
            <person name="Lipzen A."/>
            <person name="Chen C."/>
            <person name="Yanf M."/>
            <person name="Daum C."/>
            <person name="Ng V."/>
            <person name="Clum A."/>
            <person name="Steindorff A."/>
            <person name="Ohm R."/>
            <person name="Martin F."/>
            <person name="Silar P."/>
            <person name="Natvig D."/>
            <person name="Lalanne C."/>
            <person name="Gautier V."/>
            <person name="Ament-Velasquez S.L."/>
            <person name="Kruys A."/>
            <person name="Hutchinson M.I."/>
            <person name="Powell A.J."/>
            <person name="Barry K."/>
            <person name="Miller A.N."/>
            <person name="Grigoriev I.V."/>
            <person name="Debuchy R."/>
            <person name="Gladieux P."/>
            <person name="Thoren M.H."/>
            <person name="Johannesson H."/>
        </authorList>
    </citation>
    <scope>NUCLEOTIDE SEQUENCE</scope>
    <source>
        <strain evidence="2">CBS 118394</strain>
    </source>
</reference>
<dbReference type="EMBL" id="JAUEDM010000001">
    <property type="protein sequence ID" value="KAK3331473.1"/>
    <property type="molecule type" value="Genomic_DNA"/>
</dbReference>
<dbReference type="AlphaFoldDB" id="A0AAE0MH34"/>